<dbReference type="OrthoDB" id="86131at2157"/>
<evidence type="ECO:0000313" key="15">
    <source>
        <dbReference type="EMBL" id="MFA4804735.1"/>
    </source>
</evidence>
<sequence length="189" mass="21661">MRKRELEDLAISFIVLLLIFSDFRPRLMLFVAPALFTAFVLHELAHRQVARHYGYVAYYKRWDFGIAVALVLGMLSKLLTGSSWVFAAVGAVYIYAPYQYWQDRRSEGMIALAGPLTNILVAITAIAILKVVSMNPYAWLLLSYMAHVNAWLAFFNLLPFPPLDGFKVFKWNPGYWAVLEGLSFMLYHV</sequence>
<dbReference type="EMBL" id="JARRIG010000005">
    <property type="protein sequence ID" value="MFA4804735.1"/>
    <property type="molecule type" value="Genomic_DNA"/>
</dbReference>
<dbReference type="AlphaFoldDB" id="A0A127B9J1"/>
<dbReference type="GO" id="GO:0006508">
    <property type="term" value="P:proteolysis"/>
    <property type="evidence" value="ECO:0007669"/>
    <property type="project" value="UniProtKB-KW"/>
</dbReference>
<feature type="transmembrane region" description="Helical" evidence="13">
    <location>
        <begin position="137"/>
        <end position="158"/>
    </location>
</feature>
<keyword evidence="5 14" id="KW-0645">Protease</keyword>
<dbReference type="PATRIC" id="fig|1609559.3.peg.454"/>
<evidence type="ECO:0000256" key="10">
    <source>
        <dbReference type="ARBA" id="ARBA00022989"/>
    </source>
</evidence>
<evidence type="ECO:0000256" key="12">
    <source>
        <dbReference type="ARBA" id="ARBA00023136"/>
    </source>
</evidence>
<dbReference type="RefSeq" id="WP_068320590.1">
    <property type="nucleotide sequence ID" value="NZ_CP010835.1"/>
</dbReference>
<dbReference type="PANTHER" id="PTHR35864:SF1">
    <property type="entry name" value="ZINC METALLOPROTEASE YWHC-RELATED"/>
    <property type="match status" value="1"/>
</dbReference>
<evidence type="ECO:0000313" key="16">
    <source>
        <dbReference type="Proteomes" id="UP000070587"/>
    </source>
</evidence>
<keyword evidence="17" id="KW-1185">Reference proteome</keyword>
<keyword evidence="11 14" id="KW-0482">Metalloprotease</keyword>
<evidence type="ECO:0000256" key="13">
    <source>
        <dbReference type="SAM" id="Phobius"/>
    </source>
</evidence>
<evidence type="ECO:0000256" key="1">
    <source>
        <dbReference type="ARBA" id="ARBA00001947"/>
    </source>
</evidence>
<reference evidence="15 17" key="3">
    <citation type="submission" date="2023-03" db="EMBL/GenBank/DDBJ databases">
        <title>Speciation in Pyrococcus: adaptation to high temperature as a mechanism.</title>
        <authorList>
            <person name="Gu J."/>
        </authorList>
    </citation>
    <scope>NUCLEOTIDE SEQUENCE [LARGE SCALE GENOMIC DNA]</scope>
    <source>
        <strain evidence="15 17">LMOA34</strain>
    </source>
</reference>
<accession>A0A127B9J1</accession>
<dbReference type="STRING" id="1609559.TQ32_02240"/>
<dbReference type="EMBL" id="CP010835">
    <property type="protein sequence ID" value="AMM53439.1"/>
    <property type="molecule type" value="Genomic_DNA"/>
</dbReference>
<organism evidence="14 16">
    <name type="scientific">Pyrococcus kukulkanii</name>
    <dbReference type="NCBI Taxonomy" id="1609559"/>
    <lineage>
        <taxon>Archaea</taxon>
        <taxon>Methanobacteriati</taxon>
        <taxon>Methanobacteriota</taxon>
        <taxon>Thermococci</taxon>
        <taxon>Thermococcales</taxon>
        <taxon>Thermococcaceae</taxon>
        <taxon>Pyrococcus</taxon>
    </lineage>
</organism>
<evidence type="ECO:0000256" key="8">
    <source>
        <dbReference type="ARBA" id="ARBA00022801"/>
    </source>
</evidence>
<name>A0A127B9J1_9EURY</name>
<dbReference type="GO" id="GO:0005886">
    <property type="term" value="C:plasma membrane"/>
    <property type="evidence" value="ECO:0007669"/>
    <property type="project" value="UniProtKB-SubCell"/>
</dbReference>
<gene>
    <name evidence="15" type="ORF">P8X34_08345</name>
    <name evidence="14" type="ORF">TQ32_02240</name>
</gene>
<dbReference type="Proteomes" id="UP000070587">
    <property type="component" value="Chromosome"/>
</dbReference>
<dbReference type="GO" id="GO:0008237">
    <property type="term" value="F:metallopeptidase activity"/>
    <property type="evidence" value="ECO:0007669"/>
    <property type="project" value="UniProtKB-KW"/>
</dbReference>
<dbReference type="InterPro" id="IPR044537">
    <property type="entry name" value="Rip2-like"/>
</dbReference>
<evidence type="ECO:0000256" key="4">
    <source>
        <dbReference type="ARBA" id="ARBA00022475"/>
    </source>
</evidence>
<evidence type="ECO:0000256" key="7">
    <source>
        <dbReference type="ARBA" id="ARBA00022723"/>
    </source>
</evidence>
<keyword evidence="8" id="KW-0378">Hydrolase</keyword>
<dbReference type="KEGG" id="pyc:TQ32_02240"/>
<evidence type="ECO:0000256" key="5">
    <source>
        <dbReference type="ARBA" id="ARBA00022670"/>
    </source>
</evidence>
<dbReference type="PANTHER" id="PTHR35864">
    <property type="entry name" value="ZINC METALLOPROTEASE MJ0611-RELATED"/>
    <property type="match status" value="1"/>
</dbReference>
<comment type="subcellular location">
    <subcellularLocation>
        <location evidence="2">Cell membrane</location>
        <topology evidence="2">Multi-pass membrane protein</topology>
    </subcellularLocation>
</comment>
<comment type="similarity">
    <text evidence="3">Belongs to the peptidase M50B family.</text>
</comment>
<evidence type="ECO:0000256" key="9">
    <source>
        <dbReference type="ARBA" id="ARBA00022833"/>
    </source>
</evidence>
<dbReference type="GO" id="GO:0046872">
    <property type="term" value="F:metal ion binding"/>
    <property type="evidence" value="ECO:0007669"/>
    <property type="project" value="UniProtKB-KW"/>
</dbReference>
<evidence type="ECO:0000256" key="11">
    <source>
        <dbReference type="ARBA" id="ARBA00023049"/>
    </source>
</evidence>
<evidence type="ECO:0000256" key="3">
    <source>
        <dbReference type="ARBA" id="ARBA00007931"/>
    </source>
</evidence>
<keyword evidence="7" id="KW-0479">Metal-binding</keyword>
<evidence type="ECO:0000256" key="2">
    <source>
        <dbReference type="ARBA" id="ARBA00004651"/>
    </source>
</evidence>
<dbReference type="CDD" id="cd06158">
    <property type="entry name" value="S2P-M50_like_1"/>
    <property type="match status" value="1"/>
</dbReference>
<dbReference type="Proteomes" id="UP001571980">
    <property type="component" value="Unassembled WGS sequence"/>
</dbReference>
<evidence type="ECO:0000313" key="17">
    <source>
        <dbReference type="Proteomes" id="UP001571980"/>
    </source>
</evidence>
<keyword evidence="12 13" id="KW-0472">Membrane</keyword>
<evidence type="ECO:0000256" key="6">
    <source>
        <dbReference type="ARBA" id="ARBA00022692"/>
    </source>
</evidence>
<protein>
    <submittedName>
        <fullName evidence="14">Metalloprotease</fullName>
    </submittedName>
    <submittedName>
        <fullName evidence="15">Site-2 protease family protein</fullName>
    </submittedName>
</protein>
<dbReference type="GeneID" id="28490616"/>
<proteinExistence type="inferred from homology"/>
<keyword evidence="4" id="KW-1003">Cell membrane</keyword>
<reference evidence="16" key="1">
    <citation type="submission" date="2015-02" db="EMBL/GenBank/DDBJ databases">
        <title>Pyrococcus kukulkanii sp. nov., a novel hyperthermophilic archaeon isolated from a deep-sea hydrothermal vent at the Guaymas Basin.</title>
        <authorList>
            <person name="Oger P.M."/>
            <person name="Callac N."/>
            <person name="Jebbar M."/>
            <person name="Godfroy A."/>
        </authorList>
    </citation>
    <scope>NUCLEOTIDE SEQUENCE [LARGE SCALE GENOMIC DNA]</scope>
    <source>
        <strain evidence="16">NCB100</strain>
    </source>
</reference>
<keyword evidence="10 13" id="KW-1133">Transmembrane helix</keyword>
<keyword evidence="9" id="KW-0862">Zinc</keyword>
<comment type="cofactor">
    <cofactor evidence="1">
        <name>Zn(2+)</name>
        <dbReference type="ChEBI" id="CHEBI:29105"/>
    </cofactor>
</comment>
<dbReference type="InterPro" id="IPR052348">
    <property type="entry name" value="Metallopeptidase_M50B"/>
</dbReference>
<feature type="transmembrane region" description="Helical" evidence="13">
    <location>
        <begin position="64"/>
        <end position="96"/>
    </location>
</feature>
<feature type="transmembrane region" description="Helical" evidence="13">
    <location>
        <begin position="108"/>
        <end position="131"/>
    </location>
</feature>
<reference evidence="14 16" key="2">
    <citation type="journal article" date="2016" name="Int. J. Syst. Evol. Microbiol.">
        <title>Pyrococcus kukulkanii sp. nov., a hyperthermophilic, piezophilic archaeon isolated from a deep-sea hydrothermal vent.</title>
        <authorList>
            <person name="Callac N."/>
            <person name="Oger P."/>
            <person name="Lesongeur F."/>
            <person name="Rattray J.E."/>
            <person name="Vannier P."/>
            <person name="Michoud G."/>
            <person name="Beauverger M."/>
            <person name="Gayet N."/>
            <person name="Rouxel O."/>
            <person name="Jebbar M."/>
            <person name="Godfroy A."/>
        </authorList>
    </citation>
    <scope>NUCLEOTIDE SEQUENCE [LARGE SCALE GENOMIC DNA]</scope>
    <source>
        <strain evidence="14 16">NCB100</strain>
    </source>
</reference>
<keyword evidence="6 13" id="KW-0812">Transmembrane</keyword>
<evidence type="ECO:0000313" key="14">
    <source>
        <dbReference type="EMBL" id="AMM53439.1"/>
    </source>
</evidence>